<name>A0A803JJ84_XENTR</name>
<sequence>LIIRDVLQHKSFLPAFISTSCTCLSRKKKHNGYDEVNQAKYEGLVRTVTASRISPQTPDRLFEEDNFLFGKVVKSKTATQTPEPKAPQNWVPLSNPNKVSLPLEKTDFDLPLKISLPARNHMANGTIPSVTRILQQTMPMEQAFYLERWKQRMIMELGEQGFAEYTAALFSQGKQFHMQLEDLLLALDHGKKEEPEGSTGYLSSVQHVLTDIIGVKSLESAVHHSELQYLGLVDCVAEYRKILQGFGSYHPLGPHQKFHFAPWDPIDVTYQGLFCGLPESTVETQYTGCMGEMLYIQRKLPSILQNIDALPCSFWRLASIK</sequence>
<dbReference type="InParanoid" id="A0A803JJ84"/>
<dbReference type="PANTHER" id="PTHR31340">
    <property type="entry name" value="MITOCHONDRIAL GENOME MAINTENANCE EXONUCLEASE 1"/>
    <property type="match status" value="1"/>
</dbReference>
<dbReference type="AlphaFoldDB" id="A0A803JJ84"/>
<dbReference type="FunCoup" id="A0A803JJ84">
    <property type="interactions" value="1570"/>
</dbReference>
<organism evidence="1">
    <name type="scientific">Xenopus tropicalis</name>
    <name type="common">Western clawed frog</name>
    <name type="synonym">Silurana tropicalis</name>
    <dbReference type="NCBI Taxonomy" id="8364"/>
    <lineage>
        <taxon>Eukaryota</taxon>
        <taxon>Metazoa</taxon>
        <taxon>Chordata</taxon>
        <taxon>Craniata</taxon>
        <taxon>Vertebrata</taxon>
        <taxon>Euteleostomi</taxon>
        <taxon>Amphibia</taxon>
        <taxon>Batrachia</taxon>
        <taxon>Anura</taxon>
        <taxon>Pipoidea</taxon>
        <taxon>Pipidae</taxon>
        <taxon>Xenopodinae</taxon>
        <taxon>Xenopus</taxon>
        <taxon>Silurana</taxon>
    </lineage>
</organism>
<accession>A0A803JJ84</accession>
<reference evidence="1" key="1">
    <citation type="journal article" date="2010" name="Science">
        <title>The genome of the Western clawed frog Xenopus tropicalis.</title>
        <authorList>
            <person name="Hellsten U."/>
            <person name="Harland R.M."/>
            <person name="Gilchrist M.J."/>
            <person name="Hendrix D."/>
            <person name="Jurka J."/>
            <person name="Kapitonov V."/>
            <person name="Ovcharenko I."/>
            <person name="Putnam N.H."/>
            <person name="Shu S."/>
            <person name="Taher L."/>
            <person name="Blitz I.L."/>
            <person name="Blumberg B."/>
            <person name="Dichmann D.S."/>
            <person name="Dubchak I."/>
            <person name="Amaya E."/>
            <person name="Detter J.C."/>
            <person name="Fletcher R."/>
            <person name="Gerhard D.S."/>
            <person name="Goodstein D."/>
            <person name="Graves T."/>
            <person name="Grigoriev I.V."/>
            <person name="Grimwood J."/>
            <person name="Kawashima T."/>
            <person name="Lindquist E."/>
            <person name="Lucas S.M."/>
            <person name="Mead P.E."/>
            <person name="Mitros T."/>
            <person name="Ogino H."/>
            <person name="Ohta Y."/>
            <person name="Poliakov A.V."/>
            <person name="Pollet N."/>
            <person name="Robert J."/>
            <person name="Salamov A."/>
            <person name="Sater A.K."/>
            <person name="Schmutz J."/>
            <person name="Terry A."/>
            <person name="Vize P.D."/>
            <person name="Warren W.C."/>
            <person name="Wells D."/>
            <person name="Wills A."/>
            <person name="Wilson R.K."/>
            <person name="Zimmerman L.B."/>
            <person name="Zorn A.M."/>
            <person name="Grainger R."/>
            <person name="Grammer T."/>
            <person name="Khokha M.K."/>
            <person name="Richardson P.M."/>
            <person name="Rokhsar D.S."/>
        </authorList>
    </citation>
    <scope>NUCLEOTIDE SEQUENCE [LARGE SCALE GENOMIC DNA]</scope>
    <source>
        <strain evidence="1">Nigerian</strain>
    </source>
</reference>
<gene>
    <name evidence="1" type="primary">LOC116410962</name>
</gene>
<proteinExistence type="predicted"/>
<dbReference type="PANTHER" id="PTHR31340:SF3">
    <property type="entry name" value="MITOCHONDRIAL GENOME MAINTENANCE EXONUCLEASE 1"/>
    <property type="match status" value="1"/>
</dbReference>
<reference evidence="1" key="2">
    <citation type="submission" date="2021-03" db="UniProtKB">
        <authorList>
            <consortium name="Ensembl"/>
        </authorList>
    </citation>
    <scope>IDENTIFICATION</scope>
</reference>
<dbReference type="GeneTree" id="ENSGT00390000003349"/>
<dbReference type="Ensembl" id="ENSXETT00000124591">
    <property type="protein sequence ID" value="ENSXETP00000107956"/>
    <property type="gene ID" value="ENSXETG00000044344"/>
</dbReference>
<evidence type="ECO:0000313" key="1">
    <source>
        <dbReference type="Ensembl" id="ENSXETP00000107956"/>
    </source>
</evidence>
<protein>
    <submittedName>
        <fullName evidence="1">Mitochondrial genome maintenance exonuclease 1-like</fullName>
    </submittedName>
</protein>